<dbReference type="Gene3D" id="3.40.50.200">
    <property type="entry name" value="Peptidase S8/S53 domain"/>
    <property type="match status" value="1"/>
</dbReference>
<evidence type="ECO:0000256" key="1">
    <source>
        <dbReference type="ARBA" id="ARBA00011073"/>
    </source>
</evidence>
<dbReference type="PANTHER" id="PTHR43806:SF11">
    <property type="entry name" value="CEREVISIN-RELATED"/>
    <property type="match status" value="1"/>
</dbReference>
<feature type="active site" description="Charge relay system" evidence="5">
    <location>
        <position position="231"/>
    </location>
</feature>
<reference evidence="9" key="1">
    <citation type="submission" date="2022-09" db="EMBL/GenBank/DDBJ databases">
        <title>Fusarium specimens isolated from Avocado Roots.</title>
        <authorList>
            <person name="Stajich J."/>
            <person name="Roper C."/>
            <person name="Heimlech-Rivalta G."/>
        </authorList>
    </citation>
    <scope>NUCLEOTIDE SEQUENCE</scope>
    <source>
        <strain evidence="9">CF00136</strain>
    </source>
</reference>
<dbReference type="InterPro" id="IPR050131">
    <property type="entry name" value="Peptidase_S8_subtilisin-like"/>
</dbReference>
<keyword evidence="4 5" id="KW-0720">Serine protease</keyword>
<dbReference type="PROSITE" id="PS00137">
    <property type="entry name" value="SUBTILASE_HIS"/>
    <property type="match status" value="1"/>
</dbReference>
<dbReference type="PROSITE" id="PS00136">
    <property type="entry name" value="SUBTILASE_ASP"/>
    <property type="match status" value="1"/>
</dbReference>
<dbReference type="InterPro" id="IPR022398">
    <property type="entry name" value="Peptidase_S8_His-AS"/>
</dbReference>
<dbReference type="InterPro" id="IPR023828">
    <property type="entry name" value="Peptidase_S8_Ser-AS"/>
</dbReference>
<dbReference type="PROSITE" id="PS51892">
    <property type="entry name" value="SUBTILASE"/>
    <property type="match status" value="1"/>
</dbReference>
<name>A0A9W8VHW6_9HYPO</name>
<feature type="active site" description="Charge relay system" evidence="5">
    <location>
        <position position="200"/>
    </location>
</feature>
<dbReference type="SUPFAM" id="SSF52743">
    <property type="entry name" value="Subtilisin-like"/>
    <property type="match status" value="1"/>
</dbReference>
<evidence type="ECO:0000256" key="6">
    <source>
        <dbReference type="RuleBase" id="RU003355"/>
    </source>
</evidence>
<dbReference type="InterPro" id="IPR000209">
    <property type="entry name" value="Peptidase_S8/S53_dom"/>
</dbReference>
<dbReference type="InterPro" id="IPR015500">
    <property type="entry name" value="Peptidase_S8_subtilisin-rel"/>
</dbReference>
<dbReference type="GO" id="GO:0004252">
    <property type="term" value="F:serine-type endopeptidase activity"/>
    <property type="evidence" value="ECO:0007669"/>
    <property type="project" value="UniProtKB-UniRule"/>
</dbReference>
<dbReference type="InterPro" id="IPR023827">
    <property type="entry name" value="Peptidase_S8_Asp-AS"/>
</dbReference>
<accession>A0A9W8VHW6</accession>
<dbReference type="PRINTS" id="PR00723">
    <property type="entry name" value="SUBTILISIN"/>
</dbReference>
<dbReference type="CDD" id="cd04077">
    <property type="entry name" value="Peptidases_S8_PCSK9_ProteinaseK_like"/>
    <property type="match status" value="1"/>
</dbReference>
<evidence type="ECO:0000256" key="3">
    <source>
        <dbReference type="ARBA" id="ARBA00022801"/>
    </source>
</evidence>
<dbReference type="PANTHER" id="PTHR43806">
    <property type="entry name" value="PEPTIDASE S8"/>
    <property type="match status" value="1"/>
</dbReference>
<evidence type="ECO:0000256" key="2">
    <source>
        <dbReference type="ARBA" id="ARBA00022670"/>
    </source>
</evidence>
<dbReference type="AlphaFoldDB" id="A0A9W8VHW6"/>
<dbReference type="InterPro" id="IPR036852">
    <property type="entry name" value="Peptidase_S8/S53_dom_sf"/>
</dbReference>
<organism evidence="9 10">
    <name type="scientific">Fusarium torreyae</name>
    <dbReference type="NCBI Taxonomy" id="1237075"/>
    <lineage>
        <taxon>Eukaryota</taxon>
        <taxon>Fungi</taxon>
        <taxon>Dikarya</taxon>
        <taxon>Ascomycota</taxon>
        <taxon>Pezizomycotina</taxon>
        <taxon>Sordariomycetes</taxon>
        <taxon>Hypocreomycetidae</taxon>
        <taxon>Hypocreales</taxon>
        <taxon>Nectriaceae</taxon>
        <taxon>Fusarium</taxon>
    </lineage>
</organism>
<keyword evidence="10" id="KW-1185">Reference proteome</keyword>
<proteinExistence type="inferred from homology"/>
<dbReference type="InterPro" id="IPR034193">
    <property type="entry name" value="PCSK9_ProteinaseK-like"/>
</dbReference>
<dbReference type="FunFam" id="3.40.50.200:FF:000007">
    <property type="entry name" value="Subtilisin-like serine protease"/>
    <property type="match status" value="1"/>
</dbReference>
<evidence type="ECO:0000313" key="10">
    <source>
        <dbReference type="Proteomes" id="UP001152049"/>
    </source>
</evidence>
<evidence type="ECO:0000313" key="9">
    <source>
        <dbReference type="EMBL" id="KAJ4266226.1"/>
    </source>
</evidence>
<evidence type="ECO:0000259" key="8">
    <source>
        <dbReference type="Pfam" id="PF00082"/>
    </source>
</evidence>
<keyword evidence="7" id="KW-0732">Signal</keyword>
<dbReference type="GO" id="GO:0006508">
    <property type="term" value="P:proteolysis"/>
    <property type="evidence" value="ECO:0007669"/>
    <property type="project" value="UniProtKB-KW"/>
</dbReference>
<evidence type="ECO:0000256" key="7">
    <source>
        <dbReference type="SAM" id="SignalP"/>
    </source>
</evidence>
<dbReference type="OrthoDB" id="206201at2759"/>
<feature type="signal peptide" evidence="7">
    <location>
        <begin position="1"/>
        <end position="20"/>
    </location>
</feature>
<feature type="chain" id="PRO_5040782268" description="Peptidase S8/S53 domain-containing protein" evidence="7">
    <location>
        <begin position="21"/>
        <end position="446"/>
    </location>
</feature>
<comment type="caution">
    <text evidence="9">The sequence shown here is derived from an EMBL/GenBank/DDBJ whole genome shotgun (WGS) entry which is preliminary data.</text>
</comment>
<dbReference type="Proteomes" id="UP001152049">
    <property type="component" value="Unassembled WGS sequence"/>
</dbReference>
<feature type="domain" description="Peptidase S8/S53" evidence="8">
    <location>
        <begin position="191"/>
        <end position="435"/>
    </location>
</feature>
<dbReference type="SUPFAM" id="SSF54897">
    <property type="entry name" value="Protease propeptides/inhibitors"/>
    <property type="match status" value="1"/>
</dbReference>
<sequence length="446" mass="46582">MALLRTFLASLLLAAPFAAAAPVATPSDVNEALEDLADSISDSLGDEADKKMGISSFLRPMLSNPDAFNIIPNRYIVVYNDTFDDDAISAKEATFAMAIKKRNLNKRSSIGKAMSTSINSFRMNKWRAMSLDADDITVQDLWNSDEVAYIEADTHVQLNAAIAQVNAPPGLDRLSHGKNFKDTYVFDDSAGEGVVAYVVDTGIKTSHSEFEGRATFGANFINDVDDDENGHGSHVAGTIAGATFGVAKKADLVAVKVLDATGGGSNSGVLQGMQFVIDDAKKKGKTGKAVMNMSLGGDFSEAINRAIEALFKAGIVPVVAAGNENRATSLTSPGSAPNAITVGAIDATSDERAEFSNFGPEVDVYAPGVQVLSVGIKSDTDTATLSGTSMASPHVAGLAAYLMGFQKLDGPAQVVSLIKSLAKQSGATVKNNAQGTTDLIANNGNQ</sequence>
<keyword evidence="3 5" id="KW-0378">Hydrolase</keyword>
<evidence type="ECO:0000256" key="4">
    <source>
        <dbReference type="ARBA" id="ARBA00022825"/>
    </source>
</evidence>
<feature type="active site" description="Charge relay system" evidence="5">
    <location>
        <position position="389"/>
    </location>
</feature>
<evidence type="ECO:0000256" key="5">
    <source>
        <dbReference type="PROSITE-ProRule" id="PRU01240"/>
    </source>
</evidence>
<dbReference type="Pfam" id="PF00082">
    <property type="entry name" value="Peptidase_S8"/>
    <property type="match status" value="1"/>
</dbReference>
<dbReference type="PROSITE" id="PS00138">
    <property type="entry name" value="SUBTILASE_SER"/>
    <property type="match status" value="1"/>
</dbReference>
<keyword evidence="2 5" id="KW-0645">Protease</keyword>
<comment type="similarity">
    <text evidence="1 5 6">Belongs to the peptidase S8 family.</text>
</comment>
<gene>
    <name evidence="9" type="ORF">NW762_004207</name>
</gene>
<protein>
    <recommendedName>
        <fullName evidence="8">Peptidase S8/S53 domain-containing protein</fullName>
    </recommendedName>
</protein>
<dbReference type="EMBL" id="JAOQAZ010000005">
    <property type="protein sequence ID" value="KAJ4266226.1"/>
    <property type="molecule type" value="Genomic_DNA"/>
</dbReference>